<comment type="caution">
    <text evidence="1">The sequence shown here is derived from an EMBL/GenBank/DDBJ whole genome shotgun (WGS) entry which is preliminary data.</text>
</comment>
<gene>
    <name evidence="1" type="ORF">S01H4_65052</name>
</gene>
<name>X1DQ87_9ZZZZ</name>
<organism evidence="1">
    <name type="scientific">marine sediment metagenome</name>
    <dbReference type="NCBI Taxonomy" id="412755"/>
    <lineage>
        <taxon>unclassified sequences</taxon>
        <taxon>metagenomes</taxon>
        <taxon>ecological metagenomes</taxon>
    </lineage>
</organism>
<dbReference type="EMBL" id="BART01039664">
    <property type="protein sequence ID" value="GAH22352.1"/>
    <property type="molecule type" value="Genomic_DNA"/>
</dbReference>
<dbReference type="AlphaFoldDB" id="X1DQ87"/>
<proteinExistence type="predicted"/>
<accession>X1DQ87</accession>
<evidence type="ECO:0000313" key="1">
    <source>
        <dbReference type="EMBL" id="GAH22352.1"/>
    </source>
</evidence>
<reference evidence="1" key="1">
    <citation type="journal article" date="2014" name="Front. Microbiol.">
        <title>High frequency of phylogenetically diverse reductive dehalogenase-homologous genes in deep subseafloor sedimentary metagenomes.</title>
        <authorList>
            <person name="Kawai M."/>
            <person name="Futagami T."/>
            <person name="Toyoda A."/>
            <person name="Takaki Y."/>
            <person name="Nishi S."/>
            <person name="Hori S."/>
            <person name="Arai W."/>
            <person name="Tsubouchi T."/>
            <person name="Morono Y."/>
            <person name="Uchiyama I."/>
            <person name="Ito T."/>
            <person name="Fujiyama A."/>
            <person name="Inagaki F."/>
            <person name="Takami H."/>
        </authorList>
    </citation>
    <scope>NUCLEOTIDE SEQUENCE</scope>
    <source>
        <strain evidence="1">Expedition CK06-06</strain>
    </source>
</reference>
<protein>
    <submittedName>
        <fullName evidence="1">Uncharacterized protein</fullName>
    </submittedName>
</protein>
<sequence>MIPKAKLVALFLFKKTEKKNAVVVKETTNKKAQVNAQKSSE</sequence>